<dbReference type="GO" id="GO:0005975">
    <property type="term" value="P:carbohydrate metabolic process"/>
    <property type="evidence" value="ECO:0007669"/>
    <property type="project" value="InterPro"/>
</dbReference>
<evidence type="ECO:0000256" key="2">
    <source>
        <dbReference type="SAM" id="Phobius"/>
    </source>
</evidence>
<dbReference type="InterPro" id="IPR017853">
    <property type="entry name" value="GH"/>
</dbReference>
<evidence type="ECO:0000313" key="5">
    <source>
        <dbReference type="Proteomes" id="UP000265643"/>
    </source>
</evidence>
<dbReference type="SMART" id="SM00287">
    <property type="entry name" value="SH3b"/>
    <property type="match status" value="1"/>
</dbReference>
<reference evidence="5" key="1">
    <citation type="submission" date="2018-09" db="EMBL/GenBank/DDBJ databases">
        <title>Draft Genome Sequence of Mediterraneibacter sp. KCTC 15684.</title>
        <authorList>
            <person name="Kim J.S."/>
            <person name="Han K.I."/>
            <person name="Suh M.K."/>
            <person name="Lee K.C."/>
            <person name="Eom M.K."/>
            <person name="Lee J.H."/>
            <person name="Park S.H."/>
            <person name="Kang S.W."/>
            <person name="Park J.E."/>
            <person name="Oh B.S."/>
            <person name="Yu S.Y."/>
            <person name="Choi S.H."/>
            <person name="Lee D.H."/>
            <person name="Yoon H."/>
            <person name="Kim B."/>
            <person name="Yang S.J."/>
            <person name="Lee J.S."/>
        </authorList>
    </citation>
    <scope>NUCLEOTIDE SEQUENCE [LARGE SCALE GENOMIC DNA]</scope>
    <source>
        <strain evidence="5">KCTC 15684</strain>
    </source>
</reference>
<feature type="transmembrane region" description="Helical" evidence="2">
    <location>
        <begin position="55"/>
        <end position="77"/>
    </location>
</feature>
<keyword evidence="2" id="KW-0472">Membrane</keyword>
<evidence type="ECO:0000313" key="4">
    <source>
        <dbReference type="EMBL" id="GCA66973.1"/>
    </source>
</evidence>
<dbReference type="Gene3D" id="2.30.30.40">
    <property type="entry name" value="SH3 Domains"/>
    <property type="match status" value="1"/>
</dbReference>
<dbReference type="RefSeq" id="WP_119297926.1">
    <property type="nucleotide sequence ID" value="NZ_BHGK01000001.1"/>
</dbReference>
<keyword evidence="5" id="KW-1185">Reference proteome</keyword>
<comment type="caution">
    <text evidence="4">The sequence shown here is derived from an EMBL/GenBank/DDBJ whole genome shotgun (WGS) entry which is preliminary data.</text>
</comment>
<keyword evidence="2" id="KW-1133">Transmembrane helix</keyword>
<dbReference type="PROSITE" id="PS51910">
    <property type="entry name" value="GH18_2"/>
    <property type="match status" value="1"/>
</dbReference>
<dbReference type="GO" id="GO:0008061">
    <property type="term" value="F:chitin binding"/>
    <property type="evidence" value="ECO:0007669"/>
    <property type="project" value="InterPro"/>
</dbReference>
<feature type="region of interest" description="Disordered" evidence="1">
    <location>
        <begin position="1"/>
        <end position="48"/>
    </location>
</feature>
<dbReference type="Proteomes" id="UP000265643">
    <property type="component" value="Unassembled WGS sequence"/>
</dbReference>
<keyword evidence="2" id="KW-0812">Transmembrane</keyword>
<dbReference type="Pfam" id="PF00704">
    <property type="entry name" value="Glyco_hydro_18"/>
    <property type="match status" value="1"/>
</dbReference>
<evidence type="ECO:0000259" key="3">
    <source>
        <dbReference type="PROSITE" id="PS51910"/>
    </source>
</evidence>
<dbReference type="AlphaFoldDB" id="A0A391PBD4"/>
<feature type="domain" description="GH18" evidence="3">
    <location>
        <begin position="297"/>
        <end position="612"/>
    </location>
</feature>
<dbReference type="Gene3D" id="3.10.50.10">
    <property type="match status" value="1"/>
</dbReference>
<dbReference type="SMART" id="SM00636">
    <property type="entry name" value="Glyco_18"/>
    <property type="match status" value="1"/>
</dbReference>
<gene>
    <name evidence="4" type="ORF">KGMB01110_14090</name>
</gene>
<dbReference type="InterPro" id="IPR003646">
    <property type="entry name" value="SH3-like_bac-type"/>
</dbReference>
<dbReference type="InterPro" id="IPR029070">
    <property type="entry name" value="Chitinase_insertion_sf"/>
</dbReference>
<evidence type="ECO:0000256" key="1">
    <source>
        <dbReference type="SAM" id="MobiDB-lite"/>
    </source>
</evidence>
<dbReference type="Gene3D" id="3.20.20.80">
    <property type="entry name" value="Glycosidases"/>
    <property type="match status" value="1"/>
</dbReference>
<protein>
    <recommendedName>
        <fullName evidence="3">GH18 domain-containing protein</fullName>
    </recommendedName>
</protein>
<dbReference type="EMBL" id="BHGK01000001">
    <property type="protein sequence ID" value="GCA66973.1"/>
    <property type="molecule type" value="Genomic_DNA"/>
</dbReference>
<proteinExistence type="predicted"/>
<dbReference type="PANTHER" id="PTHR46066:SF2">
    <property type="entry name" value="CHITINASE DOMAIN-CONTAINING PROTEIN 1"/>
    <property type="match status" value="1"/>
</dbReference>
<dbReference type="Pfam" id="PF08239">
    <property type="entry name" value="SH3_3"/>
    <property type="match status" value="1"/>
</dbReference>
<accession>A0A391PBD4</accession>
<sequence>MSENTRTRKRVRPAGSQPGTRRRPERGKTPDQLRRTRGNMPRSSRARRRKRNRRILGFLLVLLVLAAIVGAILWIRYSPSKEKADLKEYYGVSNDDDLAVVLDNQLLGAGGKVIDNVPYIEYTVLRDNISDRFYWDSNENVLLYTLPNGNVSVQVGESTYTEVNEKKTADCTIVKTEGQTAYIALPFIKEYADIQYAQYEDPTRVMIVSQWGKTKQAEIKKDTQVRRLAGVKSPVLRDLKADEKVTVLEKLDDWKKVRTSDGMIGYVKANRLKNEKTTELTNDEYQEPEYTSISKDYTINMAWNNVTNTIANNSVLQLIAGTKGVTTLAPTWYNIADTDGNLKSISSADYVNYAHQSNMEVWAVLRDFQGGVDSADQVYQVLSYTSKRTKLINQVIADALQTGVDGINLDFELISTECGEHYVQFVRELGVKCRQNGLVFSVDNYVPMSYNAHYNIKEQGIVADYVVLMGYDEHTNNSEETGSVSSYGYVKDGIEKMLENVSKDKLIVGIPFYTRLWTEKSSGDFTSQALGMADAQDAISKAGATATWDKSTRQNYAEWETDEGTDKIWLEDAASIEEKMKLIHDQKLAGVAEWRLGYETSDIWDLILKYVN</sequence>
<organism evidence="4 5">
    <name type="scientific">Mediterraneibacter butyricigenes</name>
    <dbReference type="NCBI Taxonomy" id="2316025"/>
    <lineage>
        <taxon>Bacteria</taxon>
        <taxon>Bacillati</taxon>
        <taxon>Bacillota</taxon>
        <taxon>Clostridia</taxon>
        <taxon>Lachnospirales</taxon>
        <taxon>Lachnospiraceae</taxon>
        <taxon>Mediterraneibacter</taxon>
    </lineage>
</organism>
<dbReference type="InterPro" id="IPR011583">
    <property type="entry name" value="Chitinase_II/V-like_cat"/>
</dbReference>
<dbReference type="InterPro" id="IPR001223">
    <property type="entry name" value="Glyco_hydro18_cat"/>
</dbReference>
<dbReference type="PANTHER" id="PTHR46066">
    <property type="entry name" value="CHITINASE DOMAIN-CONTAINING PROTEIN 1 FAMILY MEMBER"/>
    <property type="match status" value="1"/>
</dbReference>
<dbReference type="SUPFAM" id="SSF51445">
    <property type="entry name" value="(Trans)glycosidases"/>
    <property type="match status" value="1"/>
</dbReference>
<name>A0A391PBD4_9FIRM</name>